<comment type="subcellular location">
    <subcellularLocation>
        <location evidence="3">Cytoplasm</location>
    </subcellularLocation>
</comment>
<dbReference type="PANTHER" id="PTHR45782:SF4">
    <property type="entry name" value="MITOCHONDRIAL RIBOSOME-ASSOCIATED GTPASE 1"/>
    <property type="match status" value="1"/>
</dbReference>
<dbReference type="PANTHER" id="PTHR45782">
    <property type="entry name" value="MITOCHONDRIAL RIBOSOME-ASSOCIATED GTPASE 1"/>
    <property type="match status" value="1"/>
</dbReference>
<dbReference type="Pfam" id="PF01926">
    <property type="entry name" value="MMR_HSR1"/>
    <property type="match status" value="1"/>
</dbReference>
<keyword evidence="2 3" id="KW-0342">GTP-binding</keyword>
<dbReference type="OrthoDB" id="9779790at2"/>
<accession>I5B1M3</accession>
<feature type="domain" description="G" evidence="5">
    <location>
        <begin position="114"/>
        <end position="173"/>
    </location>
</feature>
<dbReference type="InterPro" id="IPR019991">
    <property type="entry name" value="GTP-bd_ribosome_bgen"/>
</dbReference>
<reference evidence="6 7" key="2">
    <citation type="submission" date="2012-02" db="EMBL/GenBank/DDBJ databases">
        <title>Improved High-Quality Draft sequence of Desulfobacter postgatei 2ac9.</title>
        <authorList>
            <consortium name="US DOE Joint Genome Institute"/>
            <person name="Lucas S."/>
            <person name="Han J."/>
            <person name="Lapidus A."/>
            <person name="Cheng J.-F."/>
            <person name="Goodwin L."/>
            <person name="Pitluck S."/>
            <person name="Peters L."/>
            <person name="Ovchinnikova G."/>
            <person name="Held B."/>
            <person name="Detter J.C."/>
            <person name="Han C."/>
            <person name="Tapia R."/>
            <person name="Land M."/>
            <person name="Hauser L."/>
            <person name="Kyrpides N."/>
            <person name="Ivanova N."/>
            <person name="Pagani I."/>
            <person name="Orellana R."/>
            <person name="Lovley D."/>
            <person name="Woyke T."/>
        </authorList>
    </citation>
    <scope>NUCLEOTIDE SEQUENCE [LARGE SCALE GENOMIC DNA]</scope>
    <source>
        <strain evidence="6 7">2ac9</strain>
    </source>
</reference>
<reference evidence="6 7" key="1">
    <citation type="submission" date="2011-09" db="EMBL/GenBank/DDBJ databases">
        <authorList>
            <consortium name="US DOE Joint Genome Institute (JGI-PGF)"/>
            <person name="Lucas S."/>
            <person name="Han J."/>
            <person name="Lapidus A."/>
            <person name="Cheng J.-F."/>
            <person name="Goodwin L."/>
            <person name="Pitluck S."/>
            <person name="Peters L."/>
            <person name="Land M.L."/>
            <person name="Hauser L."/>
            <person name="Orellana R."/>
            <person name="Lovley D."/>
            <person name="Woyke T.J."/>
        </authorList>
    </citation>
    <scope>NUCLEOTIDE SEQUENCE [LARGE SCALE GENOMIC DNA]</scope>
    <source>
        <strain evidence="6 7">2ac9</strain>
    </source>
</reference>
<dbReference type="STRING" id="879212.DespoDRAFT_01442"/>
<keyword evidence="7" id="KW-1185">Reference proteome</keyword>
<dbReference type="Gene3D" id="3.40.50.300">
    <property type="entry name" value="P-loop containing nucleotide triphosphate hydrolases"/>
    <property type="match status" value="1"/>
</dbReference>
<dbReference type="SUPFAM" id="SSF52540">
    <property type="entry name" value="P-loop containing nucleoside triphosphate hydrolases"/>
    <property type="match status" value="1"/>
</dbReference>
<dbReference type="RefSeq" id="WP_004072447.1">
    <property type="nucleotide sequence ID" value="NZ_CM001488.1"/>
</dbReference>
<evidence type="ECO:0000313" key="7">
    <source>
        <dbReference type="Proteomes" id="UP000005778"/>
    </source>
</evidence>
<feature type="binding site" evidence="4">
    <location>
        <position position="166"/>
    </location>
    <ligand>
        <name>GTP</name>
        <dbReference type="ChEBI" id="CHEBI:37565"/>
    </ligand>
</feature>
<dbReference type="CDD" id="cd01856">
    <property type="entry name" value="YlqF"/>
    <property type="match status" value="1"/>
</dbReference>
<name>I5B1M3_9BACT</name>
<proteinExistence type="inferred from homology"/>
<dbReference type="GO" id="GO:0005737">
    <property type="term" value="C:cytoplasm"/>
    <property type="evidence" value="ECO:0007669"/>
    <property type="project" value="UniProtKB-SubCell"/>
</dbReference>
<comment type="similarity">
    <text evidence="3">Belongs to the TRAFAC class YlqF/YawG GTPase family. MTG1 subfamily.</text>
</comment>
<evidence type="ECO:0000256" key="2">
    <source>
        <dbReference type="ARBA" id="ARBA00023134"/>
    </source>
</evidence>
<dbReference type="GO" id="GO:0006412">
    <property type="term" value="P:translation"/>
    <property type="evidence" value="ECO:0007669"/>
    <property type="project" value="TreeGrafter"/>
</dbReference>
<dbReference type="eggNOG" id="COG1161">
    <property type="taxonomic scope" value="Bacteria"/>
</dbReference>
<dbReference type="Gene3D" id="1.10.1580.10">
    <property type="match status" value="1"/>
</dbReference>
<dbReference type="EMBL" id="CM001488">
    <property type="protein sequence ID" value="EIM63386.1"/>
    <property type="molecule type" value="Genomic_DNA"/>
</dbReference>
<evidence type="ECO:0000256" key="3">
    <source>
        <dbReference type="PIRNR" id="PIRNR006230"/>
    </source>
</evidence>
<evidence type="ECO:0000313" key="6">
    <source>
        <dbReference type="EMBL" id="EIM63386.1"/>
    </source>
</evidence>
<evidence type="ECO:0000259" key="5">
    <source>
        <dbReference type="Pfam" id="PF01926"/>
    </source>
</evidence>
<dbReference type="GO" id="GO:0005525">
    <property type="term" value="F:GTP binding"/>
    <property type="evidence" value="ECO:0007669"/>
    <property type="project" value="UniProtKB-KW"/>
</dbReference>
<sequence>MNIQWFPGHMLETKNQLKSAIARVDALLEVVDARLPLASSNPFLERIATGKNRMKLLNKADIADPEATQAWLEYFNRDIKWPAAAICATRPQEVSHALESLVSQVDRNKARKAKVMVVGIPNTGKSTILNTLAGRKVAKTGNVPAVTRHQQRTSLKDNIDIYDTPGILWPVIEPRHRGLVLAVSGAISDTAVDYHELAHFAAQLLLERYPACLIERYPFLNPLPGQAQALIETVGKARGCLKKGGHVDFQKASQLIIRDLRSGRLGRISFETPKDINVDDDTDQ</sequence>
<dbReference type="GO" id="GO:0003924">
    <property type="term" value="F:GTPase activity"/>
    <property type="evidence" value="ECO:0007669"/>
    <property type="project" value="TreeGrafter"/>
</dbReference>
<dbReference type="AlphaFoldDB" id="I5B1M3"/>
<dbReference type="PIRSF" id="PIRSF006230">
    <property type="entry name" value="MG442"/>
    <property type="match status" value="1"/>
</dbReference>
<keyword evidence="3" id="KW-0963">Cytoplasm</keyword>
<dbReference type="NCBIfam" id="TIGR03596">
    <property type="entry name" value="GTPase_YlqF"/>
    <property type="match status" value="1"/>
</dbReference>
<evidence type="ECO:0000256" key="4">
    <source>
        <dbReference type="PIRSR" id="PIRSR006230-1"/>
    </source>
</evidence>
<organism evidence="6 7">
    <name type="scientific">Desulfobacter postgatei 2ac9</name>
    <dbReference type="NCBI Taxonomy" id="879212"/>
    <lineage>
        <taxon>Bacteria</taxon>
        <taxon>Pseudomonadati</taxon>
        <taxon>Thermodesulfobacteriota</taxon>
        <taxon>Desulfobacteria</taxon>
        <taxon>Desulfobacterales</taxon>
        <taxon>Desulfobacteraceae</taxon>
        <taxon>Desulfobacter</taxon>
    </lineage>
</organism>
<dbReference type="PRINTS" id="PR00326">
    <property type="entry name" value="GTP1OBG"/>
</dbReference>
<dbReference type="Proteomes" id="UP000005778">
    <property type="component" value="Chromosome"/>
</dbReference>
<dbReference type="HOGENOM" id="CLU_011106_1_0_7"/>
<keyword evidence="1 3" id="KW-0547">Nucleotide-binding</keyword>
<evidence type="ECO:0000256" key="1">
    <source>
        <dbReference type="ARBA" id="ARBA00022741"/>
    </source>
</evidence>
<protein>
    <recommendedName>
        <fullName evidence="3">Ribosome biogenesis GTPase A</fullName>
    </recommendedName>
</protein>
<dbReference type="InterPro" id="IPR006073">
    <property type="entry name" value="GTP-bd"/>
</dbReference>
<dbReference type="InterPro" id="IPR023179">
    <property type="entry name" value="GTP-bd_ortho_bundle_sf"/>
</dbReference>
<feature type="binding site" evidence="4">
    <location>
        <begin position="58"/>
        <end position="61"/>
    </location>
    <ligand>
        <name>GTP</name>
        <dbReference type="ChEBI" id="CHEBI:37565"/>
    </ligand>
</feature>
<comment type="function">
    <text evidence="3">Required for a late step of 50S ribosomal subunit assembly. Has GTPase activity.</text>
</comment>
<dbReference type="InterPro" id="IPR027417">
    <property type="entry name" value="P-loop_NTPase"/>
</dbReference>
<feature type="binding site" evidence="4">
    <location>
        <begin position="122"/>
        <end position="127"/>
    </location>
    <ligand>
        <name>GTP</name>
        <dbReference type="ChEBI" id="CHEBI:37565"/>
    </ligand>
</feature>
<dbReference type="InterPro" id="IPR016478">
    <property type="entry name" value="GTPase_MTG1"/>
</dbReference>
<gene>
    <name evidence="6" type="ORF">DespoDRAFT_01442</name>
</gene>